<dbReference type="EMBL" id="GL890829">
    <property type="protein sequence ID" value="EGJ34621.1"/>
    <property type="molecule type" value="Genomic_DNA"/>
</dbReference>
<protein>
    <recommendedName>
        <fullName evidence="3">Transposase IS701-like DDE domain-containing protein</fullName>
    </recommendedName>
</protein>
<keyword evidence="2" id="KW-1185">Reference proteome</keyword>
<evidence type="ECO:0000313" key="1">
    <source>
        <dbReference type="EMBL" id="EGJ34621.1"/>
    </source>
</evidence>
<proteinExistence type="predicted"/>
<gene>
    <name evidence="1" type="ORF">LYNGBM3L_13880</name>
</gene>
<sequence>MDKLDYCQYLLSSQNNYTITNLAEHLPKISHDQINRYLKNEKINPKTLWLNVKEYIEVDENGYLVFDDTVLDKNHSHKIELVRKQYSGNTHSVVRGIGVVNCIYVNSKTGKFWVIDYRIYAPEQDGKTKLDHVEDILINCFIRNSPLKEY</sequence>
<dbReference type="HOGENOM" id="CLU_071602_3_1_3"/>
<evidence type="ECO:0008006" key="3">
    <source>
        <dbReference type="Google" id="ProtNLM"/>
    </source>
</evidence>
<evidence type="ECO:0000313" key="2">
    <source>
        <dbReference type="Proteomes" id="UP000003959"/>
    </source>
</evidence>
<dbReference type="InterPro" id="IPR012337">
    <property type="entry name" value="RNaseH-like_sf"/>
</dbReference>
<organism evidence="1 2">
    <name type="scientific">Moorena producens 3L</name>
    <dbReference type="NCBI Taxonomy" id="489825"/>
    <lineage>
        <taxon>Bacteria</taxon>
        <taxon>Bacillati</taxon>
        <taxon>Cyanobacteriota</taxon>
        <taxon>Cyanophyceae</taxon>
        <taxon>Coleofasciculales</taxon>
        <taxon>Coleofasciculaceae</taxon>
        <taxon>Moorena</taxon>
    </lineage>
</organism>
<dbReference type="SUPFAM" id="SSF53098">
    <property type="entry name" value="Ribonuclease H-like"/>
    <property type="match status" value="1"/>
</dbReference>
<reference evidence="2" key="1">
    <citation type="journal article" date="2011" name="Proc. Natl. Acad. Sci. U.S.A.">
        <title>Genomic insights into the physiology and ecology of the marine filamentous cyanobacterium Lyngbya majuscula.</title>
        <authorList>
            <person name="Jones A.C."/>
            <person name="Monroe E.A."/>
            <person name="Podell S."/>
            <person name="Hess W.R."/>
            <person name="Klages S."/>
            <person name="Esquenazi E."/>
            <person name="Niessen S."/>
            <person name="Hoover H."/>
            <person name="Rothmann M."/>
            <person name="Lasken R.S."/>
            <person name="Yates J.R.III."/>
            <person name="Reinhardt R."/>
            <person name="Kube M."/>
            <person name="Burkart M.D."/>
            <person name="Allen E.E."/>
            <person name="Dorrestein P.C."/>
            <person name="Gerwick W.H."/>
            <person name="Gerwick L."/>
        </authorList>
    </citation>
    <scope>NUCLEOTIDE SEQUENCE [LARGE SCALE GENOMIC DNA]</scope>
    <source>
        <strain evidence="2">3L</strain>
    </source>
</reference>
<name>F4XL97_9CYAN</name>
<dbReference type="Proteomes" id="UP000003959">
    <property type="component" value="Unassembled WGS sequence"/>
</dbReference>
<dbReference type="AlphaFoldDB" id="F4XL97"/>
<dbReference type="eggNOG" id="COG3385">
    <property type="taxonomic scope" value="Bacteria"/>
</dbReference>
<accession>F4XL97</accession>